<dbReference type="CDD" id="cd00038">
    <property type="entry name" value="CAP_ED"/>
    <property type="match status" value="1"/>
</dbReference>
<dbReference type="InterPro" id="IPR018490">
    <property type="entry name" value="cNMP-bd_dom_sf"/>
</dbReference>
<feature type="domain" description="Cyclic nucleotide-binding" evidence="1">
    <location>
        <begin position="29"/>
        <end position="111"/>
    </location>
</feature>
<dbReference type="Gene3D" id="2.60.120.10">
    <property type="entry name" value="Jelly Rolls"/>
    <property type="match status" value="1"/>
</dbReference>
<keyword evidence="5" id="KW-1185">Reference proteome</keyword>
<dbReference type="OrthoDB" id="758145at2"/>
<name>A0A1K1RN63_9BACT</name>
<evidence type="ECO:0000313" key="2">
    <source>
        <dbReference type="EMBL" id="SFW73699.1"/>
    </source>
</evidence>
<accession>A0A1K1RN63</accession>
<protein>
    <submittedName>
        <fullName evidence="3">Crp/Fnr family transcriptional regulator</fullName>
    </submittedName>
    <submittedName>
        <fullName evidence="2">cAMP-binding domain of CRP or a regulatory subunit of cAMP-dependent protein kinases</fullName>
    </submittedName>
</protein>
<evidence type="ECO:0000259" key="1">
    <source>
        <dbReference type="Pfam" id="PF00027"/>
    </source>
</evidence>
<gene>
    <name evidence="2" type="ORF">SAMN05661012_04041</name>
    <name evidence="3" type="ORF">SR876_10025</name>
</gene>
<evidence type="ECO:0000313" key="3">
    <source>
        <dbReference type="EMBL" id="WQG91841.1"/>
    </source>
</evidence>
<sequence length="189" mass="21373">MEALITYLLQFGYLTEQQIALIKSKAHWKKLPKGASFSEAGKVSEEIGYLTEGVCRICYYNKAGEGFTRYFVYEDRFAADFSSFRDALPASEYIEAVTDCTLLVFSKEDFSYLDKAVPGWKDIFARITASVLESKMKAAGNMLVQDAQSRYLHFIEYYPGLANRVPQTMLASYLGITPSSLSRIRKSLL</sequence>
<evidence type="ECO:0000313" key="5">
    <source>
        <dbReference type="Proteomes" id="UP001326715"/>
    </source>
</evidence>
<dbReference type="InterPro" id="IPR000595">
    <property type="entry name" value="cNMP-bd_dom"/>
</dbReference>
<dbReference type="Proteomes" id="UP000183788">
    <property type="component" value="Unassembled WGS sequence"/>
</dbReference>
<dbReference type="Pfam" id="PF00027">
    <property type="entry name" value="cNMP_binding"/>
    <property type="match status" value="1"/>
</dbReference>
<proteinExistence type="predicted"/>
<dbReference type="STRING" id="1004.SAMN05661012_04041"/>
<reference evidence="3 5" key="2">
    <citation type="submission" date="2023-11" db="EMBL/GenBank/DDBJ databases">
        <title>MicrobeMod: A computational toolkit for identifying prokaryotic methylation and restriction-modification with nanopore sequencing.</title>
        <authorList>
            <person name="Crits-Christoph A."/>
            <person name="Kang S.C."/>
            <person name="Lee H."/>
            <person name="Ostrov N."/>
        </authorList>
    </citation>
    <scope>NUCLEOTIDE SEQUENCE [LARGE SCALE GENOMIC DNA]</scope>
    <source>
        <strain evidence="3 5">ATCC 23090</strain>
    </source>
</reference>
<dbReference type="RefSeq" id="WP_072363039.1">
    <property type="nucleotide sequence ID" value="NZ_CBHWAX010000009.1"/>
</dbReference>
<dbReference type="EMBL" id="FPIZ01000013">
    <property type="protein sequence ID" value="SFW73699.1"/>
    <property type="molecule type" value="Genomic_DNA"/>
</dbReference>
<dbReference type="AlphaFoldDB" id="A0A1K1RN63"/>
<dbReference type="Proteomes" id="UP001326715">
    <property type="component" value="Chromosome"/>
</dbReference>
<reference evidence="2 4" key="1">
    <citation type="submission" date="2016-11" db="EMBL/GenBank/DDBJ databases">
        <authorList>
            <person name="Jaros S."/>
            <person name="Januszkiewicz K."/>
            <person name="Wedrychowicz H."/>
        </authorList>
    </citation>
    <scope>NUCLEOTIDE SEQUENCE [LARGE SCALE GENOMIC DNA]</scope>
    <source>
        <strain evidence="2 4">DSM 784</strain>
    </source>
</reference>
<evidence type="ECO:0000313" key="4">
    <source>
        <dbReference type="Proteomes" id="UP000183788"/>
    </source>
</evidence>
<keyword evidence="2" id="KW-0808">Transferase</keyword>
<dbReference type="SUPFAM" id="SSF51206">
    <property type="entry name" value="cAMP-binding domain-like"/>
    <property type="match status" value="1"/>
</dbReference>
<dbReference type="EMBL" id="CP140154">
    <property type="protein sequence ID" value="WQG91841.1"/>
    <property type="molecule type" value="Genomic_DNA"/>
</dbReference>
<dbReference type="InterPro" id="IPR014710">
    <property type="entry name" value="RmlC-like_jellyroll"/>
</dbReference>
<keyword evidence="2" id="KW-0418">Kinase</keyword>
<dbReference type="GO" id="GO:0016301">
    <property type="term" value="F:kinase activity"/>
    <property type="evidence" value="ECO:0007669"/>
    <property type="project" value="UniProtKB-KW"/>
</dbReference>
<organism evidence="2 4">
    <name type="scientific">Chitinophaga sancti</name>
    <dbReference type="NCBI Taxonomy" id="1004"/>
    <lineage>
        <taxon>Bacteria</taxon>
        <taxon>Pseudomonadati</taxon>
        <taxon>Bacteroidota</taxon>
        <taxon>Chitinophagia</taxon>
        <taxon>Chitinophagales</taxon>
        <taxon>Chitinophagaceae</taxon>
        <taxon>Chitinophaga</taxon>
    </lineage>
</organism>